<reference evidence="1" key="1">
    <citation type="submission" date="2019-05" db="EMBL/GenBank/DDBJ databases">
        <title>Metatranscriptomic reconstruction reveals RNA viruses with the potential to shape carbon cycling in soil.</title>
        <authorList>
            <person name="Starr E.P."/>
            <person name="Nuccio E."/>
            <person name="Pett-Ridge J."/>
            <person name="Banfield J.F."/>
            <person name="Firestone M.K."/>
        </authorList>
    </citation>
    <scope>NUCLEOTIDE SEQUENCE</scope>
    <source>
        <strain evidence="1">H4_Rhizo_Litter_20_scaffold_1546</strain>
    </source>
</reference>
<sequence length="44" mass="5141">MAEAITKFVVHLIVEIGNDLLQGLVFYGIARVVFREQLRKIKRR</sequence>
<name>A0A514D3I1_9VIRU</name>
<organism evidence="1">
    <name type="scientific">Leviviridae sp</name>
    <dbReference type="NCBI Taxonomy" id="2027243"/>
    <lineage>
        <taxon>Viruses</taxon>
        <taxon>Riboviria</taxon>
        <taxon>Orthornavirae</taxon>
        <taxon>Lenarviricota</taxon>
        <taxon>Leviviricetes</taxon>
        <taxon>Norzivirales</taxon>
        <taxon>Fiersviridae</taxon>
    </lineage>
</organism>
<protein>
    <submittedName>
        <fullName evidence="1">Uncharacterized protein</fullName>
    </submittedName>
</protein>
<proteinExistence type="predicted"/>
<evidence type="ECO:0000313" key="1">
    <source>
        <dbReference type="EMBL" id="QDH88175.1"/>
    </source>
</evidence>
<accession>A0A514D3I1</accession>
<dbReference type="EMBL" id="MN033904">
    <property type="protein sequence ID" value="QDH88175.1"/>
    <property type="molecule type" value="Genomic_RNA"/>
</dbReference>
<gene>
    <name evidence="1" type="ORF">H4RhizoLitter201546_000002</name>
</gene>